<feature type="region of interest" description="Disordered" evidence="1">
    <location>
        <begin position="25"/>
        <end position="44"/>
    </location>
</feature>
<sequence length="463" mass="50871">MKKNNFKSIIIILLAINIITSCSNKDDDTNEKEDPISNNDPLVYVGQTTNDRLTDNEERFYKDKIPNKELVATLNGNCNPLDSGILNNEIESLSNDGGGVIRIPKGNYCLRDIILRSNIHLKIDPEAIIEPDLSGNIKNKNITIFVVGEDFYLENVSITNLDEDNTDRSTWFQFNIPNGEYGGVKLVEFGNVKNFKLSGITLTDSFSKFSNIVLNLPASSKTNEVSTKGVIKNVFMTNMHVGYGVIQMQTGRSILCKNISGEGGITMRVETGAAKTNMLNEKTVDDIVVRDITVKNGDAAMNFSPHRVDQGRVDVERVIATNSTHAVQIAAGFLDNNTNGVNNLGTFDSKSYIGDVTVTGGYGAQVKGKDYKYFSCDKRKELIEKCYNPDDESVTGTSISAVRNNASSNADCANGSDGGCYEIIIGRITKTNEDFELNDFFTYPSSEIKGCPKVKKPEEGNCN</sequence>
<dbReference type="AlphaFoldDB" id="A0A059WNI5"/>
<reference evidence="2" key="1">
    <citation type="submission" date="2014-03" db="EMBL/GenBank/DDBJ databases">
        <title>Cloning, purification and biochemical characterization of iota-carrageenase from the marine bacterium Cellulophaga sp. strain KL-A.</title>
        <authorList>
            <person name="Gu Z."/>
            <person name="Shan D.P."/>
            <person name="Shao Z.Z."/>
        </authorList>
    </citation>
    <scope>NUCLEOTIDE SEQUENCE</scope>
    <source>
        <strain evidence="2">KL-A</strain>
    </source>
</reference>
<gene>
    <name evidence="2" type="primary">cgiA1</name>
</gene>
<protein>
    <submittedName>
        <fullName evidence="2">Iota-carrageenase</fullName>
    </submittedName>
</protein>
<dbReference type="InterPro" id="IPR012334">
    <property type="entry name" value="Pectin_lyas_fold"/>
</dbReference>
<proteinExistence type="predicted"/>
<dbReference type="PROSITE" id="PS51257">
    <property type="entry name" value="PROKAR_LIPOPROTEIN"/>
    <property type="match status" value="1"/>
</dbReference>
<dbReference type="SUPFAM" id="SSF51126">
    <property type="entry name" value="Pectin lyase-like"/>
    <property type="match status" value="1"/>
</dbReference>
<name>A0A059WNI5_9FLAO</name>
<accession>A0A059WNI5</accession>
<dbReference type="InterPro" id="IPR011050">
    <property type="entry name" value="Pectin_lyase_fold/virulence"/>
</dbReference>
<feature type="compositionally biased region" description="Basic and acidic residues" evidence="1">
    <location>
        <begin position="25"/>
        <end position="35"/>
    </location>
</feature>
<dbReference type="EMBL" id="KJ569106">
    <property type="protein sequence ID" value="AIA09359.1"/>
    <property type="molecule type" value="Genomic_DNA"/>
</dbReference>
<evidence type="ECO:0000313" key="2">
    <source>
        <dbReference type="EMBL" id="AIA09359.1"/>
    </source>
</evidence>
<evidence type="ECO:0000256" key="1">
    <source>
        <dbReference type="SAM" id="MobiDB-lite"/>
    </source>
</evidence>
<organism evidence="2">
    <name type="scientific">Cellulophaga sp. KL-A</name>
    <dbReference type="NCBI Taxonomy" id="1470407"/>
    <lineage>
        <taxon>Bacteria</taxon>
        <taxon>Pseudomonadati</taxon>
        <taxon>Bacteroidota</taxon>
        <taxon>Flavobacteriia</taxon>
        <taxon>Flavobacteriales</taxon>
        <taxon>Flavobacteriaceae</taxon>
        <taxon>Cellulophaga</taxon>
    </lineage>
</organism>
<dbReference type="Gene3D" id="2.160.20.10">
    <property type="entry name" value="Single-stranded right-handed beta-helix, Pectin lyase-like"/>
    <property type="match status" value="1"/>
</dbReference>